<evidence type="ECO:0000259" key="2">
    <source>
        <dbReference type="Pfam" id="PF01636"/>
    </source>
</evidence>
<dbReference type="InterPro" id="IPR011009">
    <property type="entry name" value="Kinase-like_dom_sf"/>
</dbReference>
<sequence length="364" mass="38838">MSGTAAMRDCTETMPTATPSDTEASLLAGLRRVIARELPGADAQAGITGLRRLSGGASQETWSFTLAGPHGPAPMILRRDPGAEERPAAGVSAMQAGMAAEAALLRLAGAAGVPVPVVRAMLMPQDGIGEGFVMDCIEGETLGGRIVREPRLARARERLAYQCGQALAAIHGIDRATLPPLRESNAAEEVEGYLRRYRAAREQRPVFELAFRWLRRHAPATGRATLVHGDFRNGNLMVDEAGLRAVLDWELAHVGDPMTDLGWLCVNSWRFGRTGLPVGGFGTRAQLFAGYADAGGMVDAERVRFWEIFGVLKWGVACQTMSRAPQGGGARSVERAAIGRRSSETEIDLLNLLLPRAAASACAS</sequence>
<evidence type="ECO:0000313" key="3">
    <source>
        <dbReference type="EMBL" id="SPK73774.1"/>
    </source>
</evidence>
<gene>
    <name evidence="3" type="ORF">CT19425_120016</name>
</gene>
<dbReference type="CDD" id="cd05154">
    <property type="entry name" value="ACAD10_11_N-like"/>
    <property type="match status" value="1"/>
</dbReference>
<dbReference type="SUPFAM" id="SSF56112">
    <property type="entry name" value="Protein kinase-like (PK-like)"/>
    <property type="match status" value="1"/>
</dbReference>
<dbReference type="EMBL" id="LT991976">
    <property type="protein sequence ID" value="SPK73774.1"/>
    <property type="molecule type" value="Genomic_DNA"/>
</dbReference>
<dbReference type="PANTHER" id="PTHR21310">
    <property type="entry name" value="AMINOGLYCOSIDE PHOSPHOTRANSFERASE-RELATED-RELATED"/>
    <property type="match status" value="1"/>
</dbReference>
<dbReference type="InterPro" id="IPR002575">
    <property type="entry name" value="Aminoglycoside_PTrfase"/>
</dbReference>
<feature type="region of interest" description="Disordered" evidence="1">
    <location>
        <begin position="1"/>
        <end position="22"/>
    </location>
</feature>
<evidence type="ECO:0000256" key="1">
    <source>
        <dbReference type="SAM" id="MobiDB-lite"/>
    </source>
</evidence>
<protein>
    <submittedName>
        <fullName evidence="3">Aminoglycoside phosphotransferase</fullName>
    </submittedName>
</protein>
<dbReference type="InterPro" id="IPR051678">
    <property type="entry name" value="AGP_Transferase"/>
</dbReference>
<evidence type="ECO:0000313" key="4">
    <source>
        <dbReference type="Proteomes" id="UP000255505"/>
    </source>
</evidence>
<feature type="domain" description="Aminoglycoside phosphotransferase" evidence="2">
    <location>
        <begin position="50"/>
        <end position="291"/>
    </location>
</feature>
<organism evidence="3 4">
    <name type="scientific">Cupriavidus taiwanensis</name>
    <dbReference type="NCBI Taxonomy" id="164546"/>
    <lineage>
        <taxon>Bacteria</taxon>
        <taxon>Pseudomonadati</taxon>
        <taxon>Pseudomonadota</taxon>
        <taxon>Betaproteobacteria</taxon>
        <taxon>Burkholderiales</taxon>
        <taxon>Burkholderiaceae</taxon>
        <taxon>Cupriavidus</taxon>
    </lineage>
</organism>
<keyword evidence="3" id="KW-0808">Transferase</keyword>
<feature type="compositionally biased region" description="Polar residues" evidence="1">
    <location>
        <begin position="13"/>
        <end position="22"/>
    </location>
</feature>
<dbReference type="InterPro" id="IPR041726">
    <property type="entry name" value="ACAD10_11_N"/>
</dbReference>
<dbReference type="Gene3D" id="3.90.1200.10">
    <property type="match status" value="1"/>
</dbReference>
<dbReference type="Pfam" id="PF01636">
    <property type="entry name" value="APH"/>
    <property type="match status" value="1"/>
</dbReference>
<proteinExistence type="predicted"/>
<dbReference type="AlphaFoldDB" id="A0A375IG93"/>
<name>A0A375IG93_9BURK</name>
<dbReference type="Proteomes" id="UP000255505">
    <property type="component" value="Chromosome I"/>
</dbReference>
<accession>A0A375IG93</accession>
<dbReference type="PANTHER" id="PTHR21310:SF57">
    <property type="entry name" value="BLR2944 PROTEIN"/>
    <property type="match status" value="1"/>
</dbReference>
<dbReference type="Gene3D" id="3.30.200.20">
    <property type="entry name" value="Phosphorylase Kinase, domain 1"/>
    <property type="match status" value="1"/>
</dbReference>
<dbReference type="GO" id="GO:0016740">
    <property type="term" value="F:transferase activity"/>
    <property type="evidence" value="ECO:0007669"/>
    <property type="project" value="UniProtKB-KW"/>
</dbReference>
<reference evidence="3 4" key="1">
    <citation type="submission" date="2018-01" db="EMBL/GenBank/DDBJ databases">
        <authorList>
            <person name="Gaut B.S."/>
            <person name="Morton B.R."/>
            <person name="Clegg M.T."/>
            <person name="Duvall M.R."/>
        </authorList>
    </citation>
    <scope>NUCLEOTIDE SEQUENCE [LARGE SCALE GENOMIC DNA]</scope>
    <source>
        <strain evidence="3">Cupriavidus taiwanensis LMG 19425</strain>
    </source>
</reference>